<reference evidence="3 4" key="1">
    <citation type="journal article" date="2009" name="Genome Res.">
        <title>Complete genome of the cellulolytic thermophile Acidothermus cellulolyticus 11B provides insights into its ecophysiological and evolutionary adaptations.</title>
        <authorList>
            <person name="Barabote R.D."/>
            <person name="Xie G."/>
            <person name="Leu D.H."/>
            <person name="Normand P."/>
            <person name="Necsulea A."/>
            <person name="Daubin V."/>
            <person name="Medigue C."/>
            <person name="Adney W.S."/>
            <person name="Xu X.C."/>
            <person name="Lapidus A."/>
            <person name="Parales R.E."/>
            <person name="Detter C."/>
            <person name="Pujic P."/>
            <person name="Bruce D."/>
            <person name="Lavire C."/>
            <person name="Challacombe J.F."/>
            <person name="Brettin T.S."/>
            <person name="Berry A.M."/>
        </authorList>
    </citation>
    <scope>NUCLEOTIDE SEQUENCE [LARGE SCALE GENOMIC DNA]</scope>
    <source>
        <strain evidence="4">ATCC 43068 / DSM 8971 / 11B</strain>
    </source>
</reference>
<feature type="transmembrane region" description="Helical" evidence="1">
    <location>
        <begin position="25"/>
        <end position="44"/>
    </location>
</feature>
<dbReference type="HOGENOM" id="CLU_072573_3_1_11"/>
<feature type="domain" description="Phosphatidic acid phosphatase type 2/haloperoxidase" evidence="2">
    <location>
        <begin position="101"/>
        <end position="214"/>
    </location>
</feature>
<accession>A0LSH4</accession>
<proteinExistence type="predicted"/>
<feature type="transmembrane region" description="Helical" evidence="1">
    <location>
        <begin position="71"/>
        <end position="92"/>
    </location>
</feature>
<dbReference type="Pfam" id="PF01569">
    <property type="entry name" value="PAP2"/>
    <property type="match status" value="1"/>
</dbReference>
<dbReference type="AlphaFoldDB" id="A0LSH4"/>
<feature type="transmembrane region" description="Helical" evidence="1">
    <location>
        <begin position="203"/>
        <end position="224"/>
    </location>
</feature>
<dbReference type="PANTHER" id="PTHR14969:SF13">
    <property type="entry name" value="AT30094P"/>
    <property type="match status" value="1"/>
</dbReference>
<dbReference type="SMART" id="SM00014">
    <property type="entry name" value="acidPPc"/>
    <property type="match status" value="1"/>
</dbReference>
<sequence>MAGDKTKTLVQLLDRLIARMGRRRWYLLIGVLIAYALLTMAVIFGSPLDALDHRAAAMDLAQRWPDVKPWILHYVMIGQRAPSAAAAGALVIYLSWRRRTAQPLVMLAVGLALLNVSVGAVKVSTGRLGPLLTTHPHAVFDGGDIFPSGHTSNAVVVFGILVLLTAPTYRRLVTAVAVFVAVTVGLSTIFLDTHWVTDVLGGWLAGSLILLILPEVTLVTMRALHGARARWHIWRTFRRTGGPPEDWRDHSQPELAKR</sequence>
<protein>
    <submittedName>
        <fullName evidence="3">Phosphoesterase, PA-phosphatase related protein</fullName>
    </submittedName>
</protein>
<dbReference type="Proteomes" id="UP000008221">
    <property type="component" value="Chromosome"/>
</dbReference>
<organism evidence="3 4">
    <name type="scientific">Acidothermus cellulolyticus (strain ATCC 43068 / DSM 8971 / 11B)</name>
    <dbReference type="NCBI Taxonomy" id="351607"/>
    <lineage>
        <taxon>Bacteria</taxon>
        <taxon>Bacillati</taxon>
        <taxon>Actinomycetota</taxon>
        <taxon>Actinomycetes</taxon>
        <taxon>Acidothermales</taxon>
        <taxon>Acidothermaceae</taxon>
        <taxon>Acidothermus</taxon>
    </lineage>
</organism>
<keyword evidence="1" id="KW-0472">Membrane</keyword>
<feature type="transmembrane region" description="Helical" evidence="1">
    <location>
        <begin position="172"/>
        <end position="191"/>
    </location>
</feature>
<evidence type="ECO:0000256" key="1">
    <source>
        <dbReference type="SAM" id="Phobius"/>
    </source>
</evidence>
<dbReference type="RefSeq" id="WP_011719447.1">
    <property type="nucleotide sequence ID" value="NC_008578.1"/>
</dbReference>
<gene>
    <name evidence="3" type="ordered locus">Acel_0611</name>
</gene>
<keyword evidence="1" id="KW-1133">Transmembrane helix</keyword>
<keyword evidence="4" id="KW-1185">Reference proteome</keyword>
<dbReference type="InterPro" id="IPR000326">
    <property type="entry name" value="PAP2/HPO"/>
</dbReference>
<feature type="transmembrane region" description="Helical" evidence="1">
    <location>
        <begin position="104"/>
        <end position="125"/>
    </location>
</feature>
<feature type="transmembrane region" description="Helical" evidence="1">
    <location>
        <begin position="145"/>
        <end position="165"/>
    </location>
</feature>
<dbReference type="eggNOG" id="COG0671">
    <property type="taxonomic scope" value="Bacteria"/>
</dbReference>
<dbReference type="InterPro" id="IPR036938">
    <property type="entry name" value="PAP2/HPO_sf"/>
</dbReference>
<keyword evidence="1" id="KW-0812">Transmembrane</keyword>
<dbReference type="EMBL" id="CP000481">
    <property type="protein sequence ID" value="ABK52384.1"/>
    <property type="molecule type" value="Genomic_DNA"/>
</dbReference>
<dbReference type="STRING" id="351607.Acel_0611"/>
<dbReference type="Gene3D" id="1.20.144.10">
    <property type="entry name" value="Phosphatidic acid phosphatase type 2/haloperoxidase"/>
    <property type="match status" value="1"/>
</dbReference>
<dbReference type="InParanoid" id="A0LSH4"/>
<dbReference type="KEGG" id="ace:Acel_0611"/>
<evidence type="ECO:0000313" key="3">
    <source>
        <dbReference type="EMBL" id="ABK52384.1"/>
    </source>
</evidence>
<dbReference type="PANTHER" id="PTHR14969">
    <property type="entry name" value="SPHINGOSINE-1-PHOSPHATE PHOSPHOHYDROLASE"/>
    <property type="match status" value="1"/>
</dbReference>
<evidence type="ECO:0000313" key="4">
    <source>
        <dbReference type="Proteomes" id="UP000008221"/>
    </source>
</evidence>
<name>A0LSH4_ACIC1</name>
<evidence type="ECO:0000259" key="2">
    <source>
        <dbReference type="SMART" id="SM00014"/>
    </source>
</evidence>
<dbReference type="SUPFAM" id="SSF48317">
    <property type="entry name" value="Acid phosphatase/Vanadium-dependent haloperoxidase"/>
    <property type="match status" value="1"/>
</dbReference>